<dbReference type="EMBL" id="CP032519">
    <property type="protein sequence ID" value="QEZ46001.1"/>
    <property type="molecule type" value="Genomic_DNA"/>
</dbReference>
<dbReference type="AlphaFoldDB" id="A0A5P3VL55"/>
<reference evidence="1 2" key="1">
    <citation type="submission" date="2018-09" db="EMBL/GenBank/DDBJ databases">
        <title>Complete genome sequence of Cupriavidus oxalaticus T2, a bacterium capable of phenol tolerance and degradation.</title>
        <authorList>
            <person name="Yan J."/>
        </authorList>
    </citation>
    <scope>NUCLEOTIDE SEQUENCE [LARGE SCALE GENOMIC DNA]</scope>
    <source>
        <strain evidence="1 2">T2</strain>
    </source>
</reference>
<accession>A0A5P3VL55</accession>
<organism evidence="1 2">
    <name type="scientific">Cupriavidus oxalaticus</name>
    <dbReference type="NCBI Taxonomy" id="96344"/>
    <lineage>
        <taxon>Bacteria</taxon>
        <taxon>Pseudomonadati</taxon>
        <taxon>Pseudomonadota</taxon>
        <taxon>Betaproteobacteria</taxon>
        <taxon>Burkholderiales</taxon>
        <taxon>Burkholderiaceae</taxon>
        <taxon>Cupriavidus</taxon>
    </lineage>
</organism>
<evidence type="ECO:0000313" key="2">
    <source>
        <dbReference type="Proteomes" id="UP000325743"/>
    </source>
</evidence>
<name>A0A5P3VL55_9BURK</name>
<evidence type="ECO:0000313" key="1">
    <source>
        <dbReference type="EMBL" id="QEZ46001.1"/>
    </source>
</evidence>
<gene>
    <name evidence="1" type="ORF">D2917_17025</name>
</gene>
<dbReference type="InterPro" id="IPR010982">
    <property type="entry name" value="Lambda_DNA-bd_dom_sf"/>
</dbReference>
<dbReference type="Proteomes" id="UP000325743">
    <property type="component" value="Chromosome 2"/>
</dbReference>
<protein>
    <recommendedName>
        <fullName evidence="3">Transcriptional regulator</fullName>
    </recommendedName>
</protein>
<evidence type="ECO:0008006" key="3">
    <source>
        <dbReference type="Google" id="ProtNLM"/>
    </source>
</evidence>
<dbReference type="GO" id="GO:0003677">
    <property type="term" value="F:DNA binding"/>
    <property type="evidence" value="ECO:0007669"/>
    <property type="project" value="InterPro"/>
</dbReference>
<dbReference type="RefSeq" id="WP_151071356.1">
    <property type="nucleotide sequence ID" value="NZ_CP032519.1"/>
</dbReference>
<sequence length="151" mass="16698">MHHYTDGGLPNIWLANGYEIKHTPYGDAVSIQDLDGLVKAICGALIRKGAKLTGAEFRYIRQAMLMSQATLGQALGRTDQAVAIWEKKDCVPKAADLVLRVLYAAHMDGNERVKSLVKAMNAIDRTIHIVMRETPRGWEPTETEEDPLALA</sequence>
<proteinExistence type="predicted"/>
<dbReference type="Gene3D" id="1.10.260.40">
    <property type="entry name" value="lambda repressor-like DNA-binding domains"/>
    <property type="match status" value="1"/>
</dbReference>
<dbReference type="SUPFAM" id="SSF47413">
    <property type="entry name" value="lambda repressor-like DNA-binding domains"/>
    <property type="match status" value="1"/>
</dbReference>